<evidence type="ECO:0000256" key="1">
    <source>
        <dbReference type="ARBA" id="ARBA00022729"/>
    </source>
</evidence>
<dbReference type="PANTHER" id="PTHR34606:SF4">
    <property type="entry name" value="OUTER MEMBRANE LIPOPROTEIN DOLP"/>
    <property type="match status" value="1"/>
</dbReference>
<dbReference type="PROSITE" id="PS50914">
    <property type="entry name" value="BON"/>
    <property type="match status" value="2"/>
</dbReference>
<dbReference type="Gene3D" id="3.20.20.70">
    <property type="entry name" value="Aldolase class I"/>
    <property type="match status" value="1"/>
</dbReference>
<dbReference type="Proteomes" id="UP000886251">
    <property type="component" value="Unassembled WGS sequence"/>
</dbReference>
<gene>
    <name evidence="3" type="ORF">ENI96_15430</name>
</gene>
<reference evidence="3" key="1">
    <citation type="journal article" date="2020" name="mSystems">
        <title>Genome- and Community-Level Interaction Insights into Carbon Utilization and Element Cycling Functions of Hydrothermarchaeota in Hydrothermal Sediment.</title>
        <authorList>
            <person name="Zhou Z."/>
            <person name="Liu Y."/>
            <person name="Xu W."/>
            <person name="Pan J."/>
            <person name="Luo Z.H."/>
            <person name="Li M."/>
        </authorList>
    </citation>
    <scope>NUCLEOTIDE SEQUENCE [LARGE SCALE GENOMIC DNA]</scope>
    <source>
        <strain evidence="3">HyVt-443</strain>
    </source>
</reference>
<dbReference type="InterPro" id="IPR013785">
    <property type="entry name" value="Aldolase_TIM"/>
</dbReference>
<organism evidence="3">
    <name type="scientific">Sedimenticola thiotaurini</name>
    <dbReference type="NCBI Taxonomy" id="1543721"/>
    <lineage>
        <taxon>Bacteria</taxon>
        <taxon>Pseudomonadati</taxon>
        <taxon>Pseudomonadota</taxon>
        <taxon>Gammaproteobacteria</taxon>
        <taxon>Chromatiales</taxon>
        <taxon>Sedimenticolaceae</taxon>
        <taxon>Sedimenticola</taxon>
    </lineage>
</organism>
<feature type="domain" description="BON" evidence="2">
    <location>
        <begin position="55"/>
        <end position="124"/>
    </location>
</feature>
<dbReference type="PANTHER" id="PTHR34606">
    <property type="entry name" value="BON DOMAIN-CONTAINING PROTEIN"/>
    <property type="match status" value="1"/>
</dbReference>
<evidence type="ECO:0000313" key="3">
    <source>
        <dbReference type="EMBL" id="HEB97809.1"/>
    </source>
</evidence>
<name>A0A831RS69_9GAMM</name>
<protein>
    <submittedName>
        <fullName evidence="3">BON domain-containing protein</fullName>
    </submittedName>
</protein>
<dbReference type="InterPro" id="IPR014004">
    <property type="entry name" value="Transpt-assoc_nodulatn_dom_bac"/>
</dbReference>
<dbReference type="EMBL" id="DRKP01000191">
    <property type="protein sequence ID" value="HEB97809.1"/>
    <property type="molecule type" value="Genomic_DNA"/>
</dbReference>
<comment type="caution">
    <text evidence="3">The sequence shown here is derived from an EMBL/GenBank/DDBJ whole genome shotgun (WGS) entry which is preliminary data.</text>
</comment>
<dbReference type="Pfam" id="PF04972">
    <property type="entry name" value="BON"/>
    <property type="match status" value="2"/>
</dbReference>
<accession>A0A831RS69</accession>
<dbReference type="InterPro" id="IPR007055">
    <property type="entry name" value="BON_dom"/>
</dbReference>
<dbReference type="AlphaFoldDB" id="A0A831RS69"/>
<proteinExistence type="predicted"/>
<sequence length="201" mass="22049">MNQRRMNIMTRPASILLILLLTAGLLQGCGALVVGGAATGIAVIHDRRSAQTVLEDKEIQLRTLSAVEDDPALAARSRVAAVSYNHVLLLTGQVETPELKRRYVELARNIPKVKRVVDEVEVGTPTTLTEESRDAYITSKVKLALFDVDLPTFDPSRIKVVTERGVVYLLGLVTPEEAAAVVEKARYVGGVKRVVKIFEYI</sequence>
<evidence type="ECO:0000259" key="2">
    <source>
        <dbReference type="PROSITE" id="PS50914"/>
    </source>
</evidence>
<feature type="domain" description="BON" evidence="2">
    <location>
        <begin position="133"/>
        <end position="201"/>
    </location>
</feature>
<dbReference type="SMART" id="SM00749">
    <property type="entry name" value="BON"/>
    <property type="match status" value="2"/>
</dbReference>
<dbReference type="InterPro" id="IPR051686">
    <property type="entry name" value="Lipoprotein_DolP"/>
</dbReference>
<dbReference type="SUPFAM" id="SSF51569">
    <property type="entry name" value="Aldolase"/>
    <property type="match status" value="1"/>
</dbReference>
<keyword evidence="1" id="KW-0732">Signal</keyword>
<dbReference type="PROSITE" id="PS51257">
    <property type="entry name" value="PROKAR_LIPOPROTEIN"/>
    <property type="match status" value="1"/>
</dbReference>